<keyword evidence="9" id="KW-1185">Reference proteome</keyword>
<dbReference type="EC" id="2.3.2.27" evidence="3"/>
<dbReference type="CDD" id="cd16664">
    <property type="entry name" value="RING-Ubox_PUB"/>
    <property type="match status" value="1"/>
</dbReference>
<dbReference type="InterPro" id="IPR013083">
    <property type="entry name" value="Znf_RING/FYVE/PHD"/>
</dbReference>
<dbReference type="PROSITE" id="PS51698">
    <property type="entry name" value="U_BOX"/>
    <property type="match status" value="1"/>
</dbReference>
<sequence>MAKTTVDGGGGLPSAAKAAEELKKELQRAMNSVVEDDEYSLEATDRAMQCLCALKDLKLKPNLNSNAFDIRSLSLSLPIPPPHEFVCPLSRQLMKDPVVLVSGQTYDRPFIQKWLKDGNSTCPETKQVLSHSVLTPNHLVRKMISQWCQKHGIELPGPSHDEDQDIITNADRDHLNSLLETLSSSNVSAQKKAAKQVRVLTKQIPSLRAVIGESNDAVPKLLNPLLSGNVNAHPDLQEDLITTVLNVSIHDSNKKLVAENPIVIPLLIESLKFGTLEARSNSAAALFTLSALDSNKQIIVKAGALKPLIDLLEEGQTLAMKDAASAIFNLSVVHENKGKAVSERAIKVIMKKIEDRILIDELLAILALLSTHHKAIEELGELGAVSCLLSIIKEDTSDRNKENCITILYTVCYNDRTKLKEIWIDESTNGTISNLARSGTSRAKRKANGILERLDRYVSLVHTT</sequence>
<evidence type="ECO:0000259" key="7">
    <source>
        <dbReference type="PROSITE" id="PS51698"/>
    </source>
</evidence>
<dbReference type="InterPro" id="IPR000225">
    <property type="entry name" value="Armadillo"/>
</dbReference>
<dbReference type="GO" id="GO:0061630">
    <property type="term" value="F:ubiquitin protein ligase activity"/>
    <property type="evidence" value="ECO:0007669"/>
    <property type="project" value="UniProtKB-EC"/>
</dbReference>
<dbReference type="Proteomes" id="UP001291623">
    <property type="component" value="Unassembled WGS sequence"/>
</dbReference>
<dbReference type="PANTHER" id="PTHR23315:SF265">
    <property type="entry name" value="U-BOX DOMAIN-CONTAINING PROTEIN 46-RELATED"/>
    <property type="match status" value="1"/>
</dbReference>
<dbReference type="Pfam" id="PF04564">
    <property type="entry name" value="U-box"/>
    <property type="match status" value="1"/>
</dbReference>
<protein>
    <recommendedName>
        <fullName evidence="3">RING-type E3 ubiquitin transferase</fullName>
        <ecNumber evidence="3">2.3.2.27</ecNumber>
    </recommendedName>
</protein>
<dbReference type="SMART" id="SM00185">
    <property type="entry name" value="ARM"/>
    <property type="match status" value="3"/>
</dbReference>
<accession>A0AAE1VMN3</accession>
<dbReference type="EMBL" id="JAVYJV010000007">
    <property type="protein sequence ID" value="KAK4366459.1"/>
    <property type="molecule type" value="Genomic_DNA"/>
</dbReference>
<dbReference type="FunFam" id="3.30.40.10:FF:000114">
    <property type="entry name" value="RING-type E3 ubiquitin transferase"/>
    <property type="match status" value="1"/>
</dbReference>
<dbReference type="SMART" id="SM00504">
    <property type="entry name" value="Ubox"/>
    <property type="match status" value="1"/>
</dbReference>
<comment type="caution">
    <text evidence="8">The sequence shown here is derived from an EMBL/GenBank/DDBJ whole genome shotgun (WGS) entry which is preliminary data.</text>
</comment>
<dbReference type="SUPFAM" id="SSF57850">
    <property type="entry name" value="RING/U-box"/>
    <property type="match status" value="1"/>
</dbReference>
<evidence type="ECO:0000256" key="1">
    <source>
        <dbReference type="ARBA" id="ARBA00000900"/>
    </source>
</evidence>
<dbReference type="Pfam" id="PF00514">
    <property type="entry name" value="Arm"/>
    <property type="match status" value="1"/>
</dbReference>
<evidence type="ECO:0000256" key="2">
    <source>
        <dbReference type="ARBA" id="ARBA00004906"/>
    </source>
</evidence>
<dbReference type="InterPro" id="IPR011989">
    <property type="entry name" value="ARM-like"/>
</dbReference>
<dbReference type="AlphaFoldDB" id="A0AAE1VMN3"/>
<dbReference type="InterPro" id="IPR045210">
    <property type="entry name" value="RING-Ubox_PUB"/>
</dbReference>
<evidence type="ECO:0000256" key="3">
    <source>
        <dbReference type="ARBA" id="ARBA00012483"/>
    </source>
</evidence>
<keyword evidence="6" id="KW-0833">Ubl conjugation pathway</keyword>
<dbReference type="InterPro" id="IPR016024">
    <property type="entry name" value="ARM-type_fold"/>
</dbReference>
<dbReference type="GO" id="GO:0016567">
    <property type="term" value="P:protein ubiquitination"/>
    <property type="evidence" value="ECO:0007669"/>
    <property type="project" value="InterPro"/>
</dbReference>
<dbReference type="Gene3D" id="3.30.40.10">
    <property type="entry name" value="Zinc/RING finger domain, C3HC4 (zinc finger)"/>
    <property type="match status" value="1"/>
</dbReference>
<evidence type="ECO:0000313" key="8">
    <source>
        <dbReference type="EMBL" id="KAK4366459.1"/>
    </source>
</evidence>
<feature type="domain" description="U-box" evidence="7">
    <location>
        <begin position="80"/>
        <end position="154"/>
    </location>
</feature>
<dbReference type="SUPFAM" id="SSF48371">
    <property type="entry name" value="ARM repeat"/>
    <property type="match status" value="1"/>
</dbReference>
<evidence type="ECO:0000256" key="6">
    <source>
        <dbReference type="ARBA" id="ARBA00022786"/>
    </source>
</evidence>
<dbReference type="PANTHER" id="PTHR23315">
    <property type="entry name" value="U BOX DOMAIN-CONTAINING"/>
    <property type="match status" value="1"/>
</dbReference>
<evidence type="ECO:0000313" key="9">
    <source>
        <dbReference type="Proteomes" id="UP001291623"/>
    </source>
</evidence>
<reference evidence="8" key="1">
    <citation type="submission" date="2023-12" db="EMBL/GenBank/DDBJ databases">
        <title>Genome assembly of Anisodus tanguticus.</title>
        <authorList>
            <person name="Wang Y.-J."/>
        </authorList>
    </citation>
    <scope>NUCLEOTIDE SEQUENCE</scope>
    <source>
        <strain evidence="8">KB-2021</strain>
        <tissue evidence="8">Leaf</tissue>
    </source>
</reference>
<evidence type="ECO:0000256" key="4">
    <source>
        <dbReference type="ARBA" id="ARBA00022679"/>
    </source>
</evidence>
<gene>
    <name evidence="8" type="ORF">RND71_014339</name>
</gene>
<keyword evidence="5" id="KW-0677">Repeat</keyword>
<dbReference type="Gene3D" id="1.25.10.10">
    <property type="entry name" value="Leucine-rich Repeat Variant"/>
    <property type="match status" value="3"/>
</dbReference>
<name>A0AAE1VMN3_9SOLA</name>
<keyword evidence="4" id="KW-0808">Transferase</keyword>
<comment type="catalytic activity">
    <reaction evidence="1">
        <text>S-ubiquitinyl-[E2 ubiquitin-conjugating enzyme]-L-cysteine + [acceptor protein]-L-lysine = [E2 ubiquitin-conjugating enzyme]-L-cysteine + N(6)-ubiquitinyl-[acceptor protein]-L-lysine.</text>
        <dbReference type="EC" id="2.3.2.27"/>
    </reaction>
</comment>
<dbReference type="InterPro" id="IPR003613">
    <property type="entry name" value="Ubox_domain"/>
</dbReference>
<organism evidence="8 9">
    <name type="scientific">Anisodus tanguticus</name>
    <dbReference type="NCBI Taxonomy" id="243964"/>
    <lineage>
        <taxon>Eukaryota</taxon>
        <taxon>Viridiplantae</taxon>
        <taxon>Streptophyta</taxon>
        <taxon>Embryophyta</taxon>
        <taxon>Tracheophyta</taxon>
        <taxon>Spermatophyta</taxon>
        <taxon>Magnoliopsida</taxon>
        <taxon>eudicotyledons</taxon>
        <taxon>Gunneridae</taxon>
        <taxon>Pentapetalae</taxon>
        <taxon>asterids</taxon>
        <taxon>lamiids</taxon>
        <taxon>Solanales</taxon>
        <taxon>Solanaceae</taxon>
        <taxon>Solanoideae</taxon>
        <taxon>Hyoscyameae</taxon>
        <taxon>Anisodus</taxon>
    </lineage>
</organism>
<proteinExistence type="predicted"/>
<evidence type="ECO:0000256" key="5">
    <source>
        <dbReference type="ARBA" id="ARBA00022737"/>
    </source>
</evidence>
<comment type="pathway">
    <text evidence="2">Protein modification; protein ubiquitination.</text>
</comment>